<evidence type="ECO:0000313" key="2">
    <source>
        <dbReference type="Proteomes" id="UP001152173"/>
    </source>
</evidence>
<organism evidence="1 2">
    <name type="scientific">Paenisporosarcina quisquiliarum</name>
    <dbReference type="NCBI Taxonomy" id="365346"/>
    <lineage>
        <taxon>Bacteria</taxon>
        <taxon>Bacillati</taxon>
        <taxon>Bacillota</taxon>
        <taxon>Bacilli</taxon>
        <taxon>Bacillales</taxon>
        <taxon>Caryophanaceae</taxon>
        <taxon>Paenisporosarcina</taxon>
    </lineage>
</organism>
<dbReference type="RefSeq" id="WP_269926585.1">
    <property type="nucleotide sequence ID" value="NZ_JAMKBJ010000007.1"/>
</dbReference>
<sequence length="53" mass="6079">MQIEEAASFFSFGIEWHSEVDVVGTESSYYLTVINPYLIKTQFNLMEIIRGSS</sequence>
<comment type="caution">
    <text evidence="1">The sequence shown here is derived from an EMBL/GenBank/DDBJ whole genome shotgun (WGS) entry which is preliminary data.</text>
</comment>
<dbReference type="Proteomes" id="UP001152173">
    <property type="component" value="Unassembled WGS sequence"/>
</dbReference>
<reference evidence="1" key="1">
    <citation type="submission" date="2022-05" db="EMBL/GenBank/DDBJ databases">
        <authorList>
            <person name="Colautti A."/>
            <person name="Iacumin L."/>
        </authorList>
    </citation>
    <scope>NUCLEOTIDE SEQUENCE</scope>
    <source>
        <strain evidence="1">SK 55</strain>
    </source>
</reference>
<proteinExistence type="predicted"/>
<gene>
    <name evidence="1" type="ORF">M9R32_09900</name>
</gene>
<evidence type="ECO:0000313" key="1">
    <source>
        <dbReference type="EMBL" id="MCZ8537493.1"/>
    </source>
</evidence>
<protein>
    <submittedName>
        <fullName evidence="1">Uncharacterized protein</fullName>
    </submittedName>
</protein>
<dbReference type="EMBL" id="JAMKBJ010000007">
    <property type="protein sequence ID" value="MCZ8537493.1"/>
    <property type="molecule type" value="Genomic_DNA"/>
</dbReference>
<name>A0A9X3LGG3_9BACL</name>
<dbReference type="AlphaFoldDB" id="A0A9X3LGG3"/>
<accession>A0A9X3LGG3</accession>
<keyword evidence="2" id="KW-1185">Reference proteome</keyword>